<evidence type="ECO:0000313" key="8">
    <source>
        <dbReference type="EMBL" id="EPY49202.1"/>
    </source>
</evidence>
<dbReference type="eggNOG" id="KOG4122">
    <property type="taxonomic scope" value="Eukaryota"/>
</dbReference>
<gene>
    <name evidence="8" type="ORF">SPOG_04444</name>
</gene>
<dbReference type="EMBL" id="KE546996">
    <property type="protein sequence ID" value="EPY49202.1"/>
    <property type="molecule type" value="Genomic_DNA"/>
</dbReference>
<evidence type="ECO:0000256" key="4">
    <source>
        <dbReference type="ARBA" id="ARBA00022980"/>
    </source>
</evidence>
<dbReference type="PANTHER" id="PTHR46909">
    <property type="entry name" value="39S RIBOSOMAL PROTEIN L36, MITOCHONDRIAL"/>
    <property type="match status" value="1"/>
</dbReference>
<evidence type="ECO:0000256" key="1">
    <source>
        <dbReference type="ARBA" id="ARBA00004173"/>
    </source>
</evidence>
<dbReference type="InterPro" id="IPR000473">
    <property type="entry name" value="Ribosomal_bL36"/>
</dbReference>
<keyword evidence="3" id="KW-0809">Transit peptide</keyword>
<comment type="subcellular location">
    <subcellularLocation>
        <location evidence="1">Mitochondrion</location>
    </subcellularLocation>
</comment>
<name>S9WWT3_SCHCR</name>
<proteinExistence type="inferred from homology"/>
<accession>S9WWT3</accession>
<dbReference type="Pfam" id="PF00444">
    <property type="entry name" value="Ribosomal_L36"/>
    <property type="match status" value="1"/>
</dbReference>
<dbReference type="GeneID" id="25038757"/>
<dbReference type="Proteomes" id="UP000015464">
    <property type="component" value="Unassembled WGS sequence"/>
</dbReference>
<sequence>MSFLSRFAWRAWKPQFIPMLGAMRFHWNRNLPMNHVHMLSSSPFASLNSRLPLIPSQGFKTKASVKKRCSSCYLVRRKGRLYILCKKHPRHKTRQG</sequence>
<dbReference type="HAMAP" id="MF_00251">
    <property type="entry name" value="Ribosomal_bL36"/>
    <property type="match status" value="1"/>
</dbReference>
<dbReference type="GO" id="GO:0003735">
    <property type="term" value="F:structural constituent of ribosome"/>
    <property type="evidence" value="ECO:0007669"/>
    <property type="project" value="InterPro"/>
</dbReference>
<dbReference type="NCBIfam" id="TIGR01022">
    <property type="entry name" value="rpmJ_bact"/>
    <property type="match status" value="1"/>
</dbReference>
<evidence type="ECO:0000256" key="2">
    <source>
        <dbReference type="ARBA" id="ARBA00007645"/>
    </source>
</evidence>
<keyword evidence="9" id="KW-1185">Reference proteome</keyword>
<evidence type="ECO:0000256" key="7">
    <source>
        <dbReference type="RuleBase" id="RU000570"/>
    </source>
</evidence>
<evidence type="ECO:0000313" key="9">
    <source>
        <dbReference type="Proteomes" id="UP000015464"/>
    </source>
</evidence>
<reference evidence="8 9" key="1">
    <citation type="journal article" date="2011" name="Science">
        <title>Comparative functional genomics of the fission yeasts.</title>
        <authorList>
            <person name="Rhind N."/>
            <person name="Chen Z."/>
            <person name="Yassour M."/>
            <person name="Thompson D.A."/>
            <person name="Haas B.J."/>
            <person name="Habib N."/>
            <person name="Wapinski I."/>
            <person name="Roy S."/>
            <person name="Lin M.F."/>
            <person name="Heiman D.I."/>
            <person name="Young S.K."/>
            <person name="Furuya K."/>
            <person name="Guo Y."/>
            <person name="Pidoux A."/>
            <person name="Chen H.M."/>
            <person name="Robbertse B."/>
            <person name="Goldberg J.M."/>
            <person name="Aoki K."/>
            <person name="Bayne E.H."/>
            <person name="Berlin A.M."/>
            <person name="Desjardins C.A."/>
            <person name="Dobbs E."/>
            <person name="Dukaj L."/>
            <person name="Fan L."/>
            <person name="FitzGerald M.G."/>
            <person name="French C."/>
            <person name="Gujja S."/>
            <person name="Hansen K."/>
            <person name="Keifenheim D."/>
            <person name="Levin J.Z."/>
            <person name="Mosher R.A."/>
            <person name="Mueller C.A."/>
            <person name="Pfiffner J."/>
            <person name="Priest M."/>
            <person name="Russ C."/>
            <person name="Smialowska A."/>
            <person name="Swoboda P."/>
            <person name="Sykes S.M."/>
            <person name="Vaughn M."/>
            <person name="Vengrova S."/>
            <person name="Yoder R."/>
            <person name="Zeng Q."/>
            <person name="Allshire R."/>
            <person name="Baulcombe D."/>
            <person name="Birren B.W."/>
            <person name="Brown W."/>
            <person name="Ekwall K."/>
            <person name="Kellis M."/>
            <person name="Leatherwood J."/>
            <person name="Levin H."/>
            <person name="Margalit H."/>
            <person name="Martienssen R."/>
            <person name="Nieduszynski C.A."/>
            <person name="Spatafora J.W."/>
            <person name="Friedman N."/>
            <person name="Dalgaard J.Z."/>
            <person name="Baumann P."/>
            <person name="Niki H."/>
            <person name="Regev A."/>
            <person name="Nusbaum C."/>
        </authorList>
    </citation>
    <scope>NUCLEOTIDE SEQUENCE [LARGE SCALE GENOMIC DNA]</scope>
    <source>
        <strain evidence="9">OY26 / ATCC MYA-4695 / CBS 11777 / NBRC 106824 / NRRL Y48691</strain>
    </source>
</reference>
<dbReference type="OrthoDB" id="10265903at2759"/>
<comment type="similarity">
    <text evidence="2 7">Belongs to the bacterial ribosomal protein bL36 family.</text>
</comment>
<dbReference type="InterPro" id="IPR052143">
    <property type="entry name" value="Mitoribosomal_bL36m"/>
</dbReference>
<keyword evidence="4 7" id="KW-0689">Ribosomal protein</keyword>
<dbReference type="GO" id="GO:0005762">
    <property type="term" value="C:mitochondrial large ribosomal subunit"/>
    <property type="evidence" value="ECO:0007669"/>
    <property type="project" value="TreeGrafter"/>
</dbReference>
<evidence type="ECO:0000256" key="6">
    <source>
        <dbReference type="ARBA" id="ARBA00023274"/>
    </source>
</evidence>
<dbReference type="PANTHER" id="PTHR46909:SF1">
    <property type="entry name" value="LARGE RIBOSOMAL SUBUNIT PROTEIN BL36M"/>
    <property type="match status" value="1"/>
</dbReference>
<organism evidence="8 9">
    <name type="scientific">Schizosaccharomyces cryophilus (strain OY26 / ATCC MYA-4695 / CBS 11777 / NBRC 106824 / NRRL Y48691)</name>
    <name type="common">Fission yeast</name>
    <dbReference type="NCBI Taxonomy" id="653667"/>
    <lineage>
        <taxon>Eukaryota</taxon>
        <taxon>Fungi</taxon>
        <taxon>Dikarya</taxon>
        <taxon>Ascomycota</taxon>
        <taxon>Taphrinomycotina</taxon>
        <taxon>Schizosaccharomycetes</taxon>
        <taxon>Schizosaccharomycetales</taxon>
        <taxon>Schizosaccharomycetaceae</taxon>
        <taxon>Schizosaccharomyces</taxon>
    </lineage>
</organism>
<dbReference type="AlphaFoldDB" id="S9WWT3"/>
<evidence type="ECO:0000256" key="5">
    <source>
        <dbReference type="ARBA" id="ARBA00023128"/>
    </source>
</evidence>
<keyword evidence="5" id="KW-0496">Mitochondrion</keyword>
<protein>
    <recommendedName>
        <fullName evidence="7">Ribosomal protein</fullName>
    </recommendedName>
</protein>
<dbReference type="HOGENOM" id="CLU_135723_1_2_1"/>
<dbReference type="InterPro" id="IPR035977">
    <property type="entry name" value="Ribosomal_bL36_sp"/>
</dbReference>
<evidence type="ECO:0000256" key="3">
    <source>
        <dbReference type="ARBA" id="ARBA00022946"/>
    </source>
</evidence>
<keyword evidence="6 7" id="KW-0687">Ribonucleoprotein</keyword>
<dbReference type="RefSeq" id="XP_013025975.1">
    <property type="nucleotide sequence ID" value="XM_013170521.1"/>
</dbReference>
<dbReference type="GO" id="GO:0006412">
    <property type="term" value="P:translation"/>
    <property type="evidence" value="ECO:0007669"/>
    <property type="project" value="InterPro"/>
</dbReference>
<dbReference type="SUPFAM" id="SSF57840">
    <property type="entry name" value="Ribosomal protein L36"/>
    <property type="match status" value="1"/>
</dbReference>
<dbReference type="STRING" id="653667.S9WWT3"/>